<keyword evidence="4" id="KW-1003">Cell membrane</keyword>
<dbReference type="InterPro" id="IPR037294">
    <property type="entry name" value="ABC_BtuC-like"/>
</dbReference>
<reference evidence="9 10" key="1">
    <citation type="submission" date="2017-01" db="EMBL/GenBank/DDBJ databases">
        <title>Genome analysis of Paenibacillus selenitrireducens ES3-24.</title>
        <authorList>
            <person name="Xu D."/>
            <person name="Yao R."/>
            <person name="Zheng S."/>
        </authorList>
    </citation>
    <scope>NUCLEOTIDE SEQUENCE [LARGE SCALE GENOMIC DNA]</scope>
    <source>
        <strain evidence="9 10">ES3-24</strain>
    </source>
</reference>
<dbReference type="Proteomes" id="UP000190188">
    <property type="component" value="Unassembled WGS sequence"/>
</dbReference>
<keyword evidence="10" id="KW-1185">Reference proteome</keyword>
<dbReference type="PANTHER" id="PTHR30472:SF64">
    <property type="entry name" value="IRON(3+)-HYDROXAMATE IMPORT SYSTEM PERMEASE PROTEIN FHUG"/>
    <property type="match status" value="1"/>
</dbReference>
<feature type="transmembrane region" description="Helical" evidence="8">
    <location>
        <begin position="213"/>
        <end position="232"/>
    </location>
</feature>
<keyword evidence="3" id="KW-0813">Transport</keyword>
<evidence type="ECO:0000313" key="10">
    <source>
        <dbReference type="Proteomes" id="UP000190188"/>
    </source>
</evidence>
<dbReference type="EMBL" id="MSZX01000001">
    <property type="protein sequence ID" value="OPA81002.1"/>
    <property type="molecule type" value="Genomic_DNA"/>
</dbReference>
<protein>
    <submittedName>
        <fullName evidence="9">Sugar ABC transporter substrate-binding protein</fullName>
    </submittedName>
</protein>
<keyword evidence="5 8" id="KW-0812">Transmembrane</keyword>
<dbReference type="PANTHER" id="PTHR30472">
    <property type="entry name" value="FERRIC ENTEROBACTIN TRANSPORT SYSTEM PERMEASE PROTEIN"/>
    <property type="match status" value="1"/>
</dbReference>
<dbReference type="OrthoDB" id="9811721at2"/>
<dbReference type="FunFam" id="1.10.3470.10:FF:000001">
    <property type="entry name" value="Vitamin B12 ABC transporter permease BtuC"/>
    <property type="match status" value="1"/>
</dbReference>
<feature type="transmembrane region" description="Helical" evidence="8">
    <location>
        <begin position="109"/>
        <end position="131"/>
    </location>
</feature>
<feature type="transmembrane region" description="Helical" evidence="8">
    <location>
        <begin position="137"/>
        <end position="158"/>
    </location>
</feature>
<accession>A0A1T2XMF6</accession>
<evidence type="ECO:0000256" key="3">
    <source>
        <dbReference type="ARBA" id="ARBA00022448"/>
    </source>
</evidence>
<feature type="transmembrane region" description="Helical" evidence="8">
    <location>
        <begin position="239"/>
        <end position="255"/>
    </location>
</feature>
<evidence type="ECO:0000256" key="8">
    <source>
        <dbReference type="SAM" id="Phobius"/>
    </source>
</evidence>
<evidence type="ECO:0000256" key="1">
    <source>
        <dbReference type="ARBA" id="ARBA00004651"/>
    </source>
</evidence>
<dbReference type="CDD" id="cd06550">
    <property type="entry name" value="TM_ABC_iron-siderophores_like"/>
    <property type="match status" value="1"/>
</dbReference>
<sequence>MNVTQRHSEPIKPSTLYDQQIQRRRLLIVIALFVVLIAGAICSMNLGRMSLGPLDVIRTLFGYGTDKNHLVVFDFRLPRIVLAMLVGMGMAASGTVLQGILRNDLADPGMLGISAGSGLAVMLFVSIFGLAGLSSAILLPLLAFGGGMVSALLIYVLSYRRGSAPSPTRLILTGVAINVGLGALTLFLTLKLDNDQFVFAQKWQAGYLWGDEWIYIAILAPWVLLLCAYVWYRSSVLNTLGLGFTVATGVGVNVSKSFLGLALAAVALASGSVALGGSIFFIGLISPHVARKLVGPNHKLLLPASGIIGGIILLAADTIVRTIQFGADQPAGIFVTMLSVPYFIYLLMKST</sequence>
<evidence type="ECO:0000256" key="4">
    <source>
        <dbReference type="ARBA" id="ARBA00022475"/>
    </source>
</evidence>
<proteinExistence type="inferred from homology"/>
<gene>
    <name evidence="9" type="ORF">BVG16_01255</name>
</gene>
<comment type="similarity">
    <text evidence="2">Belongs to the binding-protein-dependent transport system permease family. FecCD subfamily.</text>
</comment>
<feature type="transmembrane region" description="Helical" evidence="8">
    <location>
        <begin position="300"/>
        <end position="319"/>
    </location>
</feature>
<dbReference type="GO" id="GO:0022857">
    <property type="term" value="F:transmembrane transporter activity"/>
    <property type="evidence" value="ECO:0007669"/>
    <property type="project" value="InterPro"/>
</dbReference>
<feature type="transmembrane region" description="Helical" evidence="8">
    <location>
        <begin position="170"/>
        <end position="190"/>
    </location>
</feature>
<evidence type="ECO:0000256" key="6">
    <source>
        <dbReference type="ARBA" id="ARBA00022989"/>
    </source>
</evidence>
<dbReference type="GO" id="GO:0033214">
    <property type="term" value="P:siderophore-iron import into cell"/>
    <property type="evidence" value="ECO:0007669"/>
    <property type="project" value="TreeGrafter"/>
</dbReference>
<name>A0A1T2XMF6_9BACL</name>
<feature type="transmembrane region" description="Helical" evidence="8">
    <location>
        <begin position="77"/>
        <end position="97"/>
    </location>
</feature>
<dbReference type="AlphaFoldDB" id="A0A1T2XMF6"/>
<feature type="transmembrane region" description="Helical" evidence="8">
    <location>
        <begin position="331"/>
        <end position="348"/>
    </location>
</feature>
<dbReference type="InterPro" id="IPR000522">
    <property type="entry name" value="ABC_transptr_permease_BtuC"/>
</dbReference>
<dbReference type="STRING" id="1324314.BVG16_01255"/>
<evidence type="ECO:0000313" key="9">
    <source>
        <dbReference type="EMBL" id="OPA81002.1"/>
    </source>
</evidence>
<comment type="caution">
    <text evidence="9">The sequence shown here is derived from an EMBL/GenBank/DDBJ whole genome shotgun (WGS) entry which is preliminary data.</text>
</comment>
<feature type="transmembrane region" description="Helical" evidence="8">
    <location>
        <begin position="261"/>
        <end position="288"/>
    </location>
</feature>
<keyword evidence="6 8" id="KW-1133">Transmembrane helix</keyword>
<dbReference type="RefSeq" id="WP_078496725.1">
    <property type="nucleotide sequence ID" value="NZ_MSZX01000001.1"/>
</dbReference>
<feature type="transmembrane region" description="Helical" evidence="8">
    <location>
        <begin position="26"/>
        <end position="46"/>
    </location>
</feature>
<evidence type="ECO:0000256" key="2">
    <source>
        <dbReference type="ARBA" id="ARBA00007935"/>
    </source>
</evidence>
<keyword evidence="7 8" id="KW-0472">Membrane</keyword>
<evidence type="ECO:0000256" key="7">
    <source>
        <dbReference type="ARBA" id="ARBA00023136"/>
    </source>
</evidence>
<dbReference type="Pfam" id="PF01032">
    <property type="entry name" value="FecCD"/>
    <property type="match status" value="1"/>
</dbReference>
<dbReference type="Gene3D" id="1.10.3470.10">
    <property type="entry name" value="ABC transporter involved in vitamin B12 uptake, BtuC"/>
    <property type="match status" value="1"/>
</dbReference>
<organism evidence="9 10">
    <name type="scientific">Paenibacillus selenitireducens</name>
    <dbReference type="NCBI Taxonomy" id="1324314"/>
    <lineage>
        <taxon>Bacteria</taxon>
        <taxon>Bacillati</taxon>
        <taxon>Bacillota</taxon>
        <taxon>Bacilli</taxon>
        <taxon>Bacillales</taxon>
        <taxon>Paenibacillaceae</taxon>
        <taxon>Paenibacillus</taxon>
    </lineage>
</organism>
<evidence type="ECO:0000256" key="5">
    <source>
        <dbReference type="ARBA" id="ARBA00022692"/>
    </source>
</evidence>
<dbReference type="GO" id="GO:0005886">
    <property type="term" value="C:plasma membrane"/>
    <property type="evidence" value="ECO:0007669"/>
    <property type="project" value="UniProtKB-SubCell"/>
</dbReference>
<comment type="subcellular location">
    <subcellularLocation>
        <location evidence="1">Cell membrane</location>
        <topology evidence="1">Multi-pass membrane protein</topology>
    </subcellularLocation>
</comment>
<dbReference type="SUPFAM" id="SSF81345">
    <property type="entry name" value="ABC transporter involved in vitamin B12 uptake, BtuC"/>
    <property type="match status" value="1"/>
</dbReference>